<sequence length="189" mass="20774">KKRASKKGAATTPDPKKKKPAKGFTFDHCYHVLKHGPKWTGLTAPTQKVRTHPTPATSPAPSNAAAQPSDGFNGTSAVTENQASPSASIPSKRPGGVKKDKEAAKRSKISDDMVKVLEKMAQKQDGALEVQKRVADLFAKREARAALEAAKYDEWEEERATWQREEREREREAADDRLVFMDTSTMSAA</sequence>
<feature type="compositionally biased region" description="Basic and acidic residues" evidence="1">
    <location>
        <begin position="156"/>
        <end position="179"/>
    </location>
</feature>
<keyword evidence="4" id="KW-1185">Reference proteome</keyword>
<dbReference type="Proteomes" id="UP000269721">
    <property type="component" value="Unassembled WGS sequence"/>
</dbReference>
<feature type="compositionally biased region" description="Polar residues" evidence="1">
    <location>
        <begin position="70"/>
        <end position="89"/>
    </location>
</feature>
<dbReference type="AlphaFoldDB" id="A0A4P9WB98"/>
<dbReference type="InterPro" id="IPR029466">
    <property type="entry name" value="NAM-associated_C"/>
</dbReference>
<evidence type="ECO:0000259" key="2">
    <source>
        <dbReference type="Pfam" id="PF14303"/>
    </source>
</evidence>
<accession>A0A4P9WB98</accession>
<feature type="compositionally biased region" description="Low complexity" evidence="1">
    <location>
        <begin position="52"/>
        <end position="69"/>
    </location>
</feature>
<dbReference type="EMBL" id="KZ996043">
    <property type="protein sequence ID" value="RKO89522.1"/>
    <property type="molecule type" value="Genomic_DNA"/>
</dbReference>
<reference evidence="4" key="1">
    <citation type="journal article" date="2018" name="Nat. Microbiol.">
        <title>Leveraging single-cell genomics to expand the fungal tree of life.</title>
        <authorList>
            <person name="Ahrendt S.R."/>
            <person name="Quandt C.A."/>
            <person name="Ciobanu D."/>
            <person name="Clum A."/>
            <person name="Salamov A."/>
            <person name="Andreopoulos B."/>
            <person name="Cheng J.F."/>
            <person name="Woyke T."/>
            <person name="Pelin A."/>
            <person name="Henrissat B."/>
            <person name="Reynolds N.K."/>
            <person name="Benny G.L."/>
            <person name="Smith M.E."/>
            <person name="James T.Y."/>
            <person name="Grigoriev I.V."/>
        </authorList>
    </citation>
    <scope>NUCLEOTIDE SEQUENCE [LARGE SCALE GENOMIC DNA]</scope>
</reference>
<gene>
    <name evidence="3" type="ORF">BDK51DRAFT_26288</name>
</gene>
<feature type="domain" description="No apical meristem-associated C-terminal" evidence="2">
    <location>
        <begin position="22"/>
        <end position="187"/>
    </location>
</feature>
<evidence type="ECO:0000313" key="4">
    <source>
        <dbReference type="Proteomes" id="UP000269721"/>
    </source>
</evidence>
<feature type="region of interest" description="Disordered" evidence="1">
    <location>
        <begin position="36"/>
        <end position="108"/>
    </location>
</feature>
<proteinExistence type="predicted"/>
<protein>
    <submittedName>
        <fullName evidence="3">No apical meristem-associated, C-terminal domain-containing protein</fullName>
    </submittedName>
</protein>
<name>A0A4P9WB98_9FUNG</name>
<feature type="compositionally biased region" description="Basic and acidic residues" evidence="1">
    <location>
        <begin position="97"/>
        <end position="108"/>
    </location>
</feature>
<feature type="region of interest" description="Disordered" evidence="1">
    <location>
        <begin position="156"/>
        <end position="189"/>
    </location>
</feature>
<evidence type="ECO:0000256" key="1">
    <source>
        <dbReference type="SAM" id="MobiDB-lite"/>
    </source>
</evidence>
<dbReference type="Pfam" id="PF14303">
    <property type="entry name" value="NAM-associated"/>
    <property type="match status" value="1"/>
</dbReference>
<organism evidence="3 4">
    <name type="scientific">Blyttiomyces helicus</name>
    <dbReference type="NCBI Taxonomy" id="388810"/>
    <lineage>
        <taxon>Eukaryota</taxon>
        <taxon>Fungi</taxon>
        <taxon>Fungi incertae sedis</taxon>
        <taxon>Chytridiomycota</taxon>
        <taxon>Chytridiomycota incertae sedis</taxon>
        <taxon>Chytridiomycetes</taxon>
        <taxon>Chytridiomycetes incertae sedis</taxon>
        <taxon>Blyttiomyces</taxon>
    </lineage>
</organism>
<evidence type="ECO:0000313" key="3">
    <source>
        <dbReference type="EMBL" id="RKO89522.1"/>
    </source>
</evidence>
<feature type="region of interest" description="Disordered" evidence="1">
    <location>
        <begin position="1"/>
        <end position="23"/>
    </location>
</feature>
<feature type="non-terminal residue" evidence="3">
    <location>
        <position position="1"/>
    </location>
</feature>